<dbReference type="EMBL" id="CALOZG010000001">
    <property type="protein sequence ID" value="CAH3938146.1"/>
    <property type="molecule type" value="Genomic_DNA"/>
</dbReference>
<dbReference type="InterPro" id="IPR001148">
    <property type="entry name" value="CA_dom"/>
</dbReference>
<dbReference type="PANTHER" id="PTHR18952">
    <property type="entry name" value="CARBONIC ANHYDRASE"/>
    <property type="match status" value="1"/>
</dbReference>
<evidence type="ECO:0000256" key="4">
    <source>
        <dbReference type="ARBA" id="ARBA00022723"/>
    </source>
</evidence>
<dbReference type="Gene3D" id="3.10.200.10">
    <property type="entry name" value="Alpha carbonic anhydrase"/>
    <property type="match status" value="2"/>
</dbReference>
<evidence type="ECO:0000256" key="6">
    <source>
        <dbReference type="ARBA" id="ARBA00023239"/>
    </source>
</evidence>
<dbReference type="PROSITE" id="PS51144">
    <property type="entry name" value="ALPHA_CA_2"/>
    <property type="match status" value="2"/>
</dbReference>
<comment type="similarity">
    <text evidence="2 8">Belongs to the alpha-carbonic anhydrase family.</text>
</comment>
<reference evidence="10" key="1">
    <citation type="submission" date="2022-05" db="EMBL/GenBank/DDBJ databases">
        <authorList>
            <person name="Okamura Y."/>
        </authorList>
    </citation>
    <scope>NUCLEOTIDE SEQUENCE</scope>
</reference>
<comment type="caution">
    <text evidence="10">The sequence shown here is derived from an EMBL/GenBank/DDBJ whole genome shotgun (WGS) entry which is preliminary data.</text>
</comment>
<feature type="domain" description="Alpha-carbonic anhydrase" evidence="9">
    <location>
        <begin position="17"/>
        <end position="261"/>
    </location>
</feature>
<evidence type="ECO:0000256" key="5">
    <source>
        <dbReference type="ARBA" id="ARBA00022833"/>
    </source>
</evidence>
<evidence type="ECO:0000259" key="9">
    <source>
        <dbReference type="PROSITE" id="PS51144"/>
    </source>
</evidence>
<dbReference type="Proteomes" id="UP001152562">
    <property type="component" value="Unassembled WGS sequence"/>
</dbReference>
<dbReference type="PANTHER" id="PTHR18952:SF265">
    <property type="entry name" value="CARBONIC ANHYDRASE"/>
    <property type="match status" value="1"/>
</dbReference>
<evidence type="ECO:0000313" key="10">
    <source>
        <dbReference type="EMBL" id="CAH3938146.1"/>
    </source>
</evidence>
<keyword evidence="11" id="KW-1185">Reference proteome</keyword>
<dbReference type="Pfam" id="PF00194">
    <property type="entry name" value="Carb_anhydrase"/>
    <property type="match status" value="2"/>
</dbReference>
<feature type="signal peptide" evidence="8">
    <location>
        <begin position="1"/>
        <end position="16"/>
    </location>
</feature>
<keyword evidence="5 8" id="KW-0862">Zinc</keyword>
<gene>
    <name evidence="10" type="ORF">PIBRA_LOCUS1299</name>
</gene>
<dbReference type="GO" id="GO:0008270">
    <property type="term" value="F:zinc ion binding"/>
    <property type="evidence" value="ECO:0007669"/>
    <property type="project" value="UniProtKB-UniRule"/>
</dbReference>
<dbReference type="InterPro" id="IPR036398">
    <property type="entry name" value="CA_dom_sf"/>
</dbReference>
<evidence type="ECO:0000256" key="1">
    <source>
        <dbReference type="ARBA" id="ARBA00002904"/>
    </source>
</evidence>
<accession>A0A9P0X0T7</accession>
<evidence type="ECO:0000313" key="11">
    <source>
        <dbReference type="Proteomes" id="UP001152562"/>
    </source>
</evidence>
<evidence type="ECO:0000256" key="3">
    <source>
        <dbReference type="ARBA" id="ARBA00012925"/>
    </source>
</evidence>
<evidence type="ECO:0000256" key="8">
    <source>
        <dbReference type="RuleBase" id="RU367011"/>
    </source>
</evidence>
<sequence length="571" mass="64285">MWPFAILLIAAGTIHGAEWSYDYETQWPGQCNEGTMQSPINIMSRSALVDRHGLHIRGPLVFRGYNKVNVTAYNDGHTLKWSLVDDAPVPMVYGGPLRGNYSFMQFHLHWLSEHAIDGMKYPMEIHMVHIKTGLTLDEALQRPDGLSVIAILCQVNSGGASDYALGEIERYFPKLAERNSVYPEPAVLDFTRLFSPEPQSFYTYHGSLTTPNCQEVVTWVVMDRPLIISDTQYKQISRVDVGRIDNYRSLQAVDREIYRSLASCASTALPGLLGLLITFLNLSSSLSTVLNESSWPGGFCKVGGKRQSPIDIQSKNVIIDFEKTFIKYGKLKYKGYEAVLLTGINNGHTVQFSTEGDNSMHPTLTGGPLKHDYRLEQLHFHWLSEHAVNGAKFPMEIHFVHVRSDLKVSEALNKRDGLAIVSVFCNVKTELNSEEADTSEELMHHIPLLMKTANRISGVLMDLEKLIPAKDSYYSYLGSLTSPECNEVVVWIIYDKPIHISDDLYRVFGNVGVGRHNYRSLQRLSHHQVFQPPPALVATPLAVQMFSDAVKVIRNLFRNITSFVSRGLHSR</sequence>
<evidence type="ECO:0000256" key="2">
    <source>
        <dbReference type="ARBA" id="ARBA00010718"/>
    </source>
</evidence>
<dbReference type="InterPro" id="IPR018338">
    <property type="entry name" value="Carbonic_anhydrase_a-class_CS"/>
</dbReference>
<dbReference type="SMART" id="SM01057">
    <property type="entry name" value="Carb_anhydrase"/>
    <property type="match status" value="2"/>
</dbReference>
<dbReference type="InterPro" id="IPR023561">
    <property type="entry name" value="Carbonic_anhydrase_a-class"/>
</dbReference>
<dbReference type="EC" id="4.2.1.1" evidence="3 8"/>
<feature type="domain" description="Alpha-carbonic anhydrase" evidence="9">
    <location>
        <begin position="282"/>
        <end position="533"/>
    </location>
</feature>
<dbReference type="AlphaFoldDB" id="A0A9P0X0T7"/>
<dbReference type="GO" id="GO:0004089">
    <property type="term" value="F:carbonate dehydratase activity"/>
    <property type="evidence" value="ECO:0007669"/>
    <property type="project" value="UniProtKB-UniRule"/>
</dbReference>
<feature type="chain" id="PRO_5040546677" description="Carbonic anhydrase" evidence="8">
    <location>
        <begin position="17"/>
        <end position="571"/>
    </location>
</feature>
<keyword evidence="8" id="KW-0732">Signal</keyword>
<name>A0A9P0X0T7_PIEBR</name>
<keyword evidence="6 8" id="KW-0456">Lyase</keyword>
<protein>
    <recommendedName>
        <fullName evidence="3 8">Carbonic anhydrase</fullName>
        <ecNumber evidence="3 8">4.2.1.1</ecNumber>
    </recommendedName>
</protein>
<organism evidence="10 11">
    <name type="scientific">Pieris brassicae</name>
    <name type="common">White butterfly</name>
    <name type="synonym">Large white butterfly</name>
    <dbReference type="NCBI Taxonomy" id="7116"/>
    <lineage>
        <taxon>Eukaryota</taxon>
        <taxon>Metazoa</taxon>
        <taxon>Ecdysozoa</taxon>
        <taxon>Arthropoda</taxon>
        <taxon>Hexapoda</taxon>
        <taxon>Insecta</taxon>
        <taxon>Pterygota</taxon>
        <taxon>Neoptera</taxon>
        <taxon>Endopterygota</taxon>
        <taxon>Lepidoptera</taxon>
        <taxon>Glossata</taxon>
        <taxon>Ditrysia</taxon>
        <taxon>Papilionoidea</taxon>
        <taxon>Pieridae</taxon>
        <taxon>Pierinae</taxon>
        <taxon>Pieris</taxon>
    </lineage>
</organism>
<comment type="function">
    <text evidence="1 8">Reversible hydration of carbon dioxide.</text>
</comment>
<comment type="cofactor">
    <cofactor evidence="8">
        <name>Zn(2+)</name>
        <dbReference type="ChEBI" id="CHEBI:29105"/>
    </cofactor>
</comment>
<dbReference type="CDD" id="cd00326">
    <property type="entry name" value="alpha_CA"/>
    <property type="match status" value="2"/>
</dbReference>
<evidence type="ECO:0000256" key="7">
    <source>
        <dbReference type="ARBA" id="ARBA00048348"/>
    </source>
</evidence>
<dbReference type="SUPFAM" id="SSF51069">
    <property type="entry name" value="Carbonic anhydrase"/>
    <property type="match status" value="2"/>
</dbReference>
<keyword evidence="4 8" id="KW-0479">Metal-binding</keyword>
<proteinExistence type="inferred from homology"/>
<comment type="catalytic activity">
    <reaction evidence="7 8">
        <text>hydrogencarbonate + H(+) = CO2 + H2O</text>
        <dbReference type="Rhea" id="RHEA:10748"/>
        <dbReference type="ChEBI" id="CHEBI:15377"/>
        <dbReference type="ChEBI" id="CHEBI:15378"/>
        <dbReference type="ChEBI" id="CHEBI:16526"/>
        <dbReference type="ChEBI" id="CHEBI:17544"/>
        <dbReference type="EC" id="4.2.1.1"/>
    </reaction>
</comment>
<dbReference type="PROSITE" id="PS00162">
    <property type="entry name" value="ALPHA_CA_1"/>
    <property type="match status" value="2"/>
</dbReference>